<evidence type="ECO:0000313" key="7">
    <source>
        <dbReference type="Proteomes" id="UP000234275"/>
    </source>
</evidence>
<dbReference type="Gene3D" id="3.40.462.20">
    <property type="match status" value="1"/>
</dbReference>
<keyword evidence="4" id="KW-0560">Oxidoreductase</keyword>
<dbReference type="Proteomes" id="UP000234275">
    <property type="component" value="Unassembled WGS sequence"/>
</dbReference>
<dbReference type="InterPro" id="IPR016169">
    <property type="entry name" value="FAD-bd_PCMH_sub2"/>
</dbReference>
<dbReference type="GO" id="GO:0071949">
    <property type="term" value="F:FAD binding"/>
    <property type="evidence" value="ECO:0007669"/>
    <property type="project" value="InterPro"/>
</dbReference>
<organism evidence="6 7">
    <name type="scientific">Aspergillus steynii IBT 23096</name>
    <dbReference type="NCBI Taxonomy" id="1392250"/>
    <lineage>
        <taxon>Eukaryota</taxon>
        <taxon>Fungi</taxon>
        <taxon>Dikarya</taxon>
        <taxon>Ascomycota</taxon>
        <taxon>Pezizomycotina</taxon>
        <taxon>Eurotiomycetes</taxon>
        <taxon>Eurotiomycetidae</taxon>
        <taxon>Eurotiales</taxon>
        <taxon>Aspergillaceae</taxon>
        <taxon>Aspergillus</taxon>
        <taxon>Aspergillus subgen. Circumdati</taxon>
    </lineage>
</organism>
<dbReference type="InterPro" id="IPR006094">
    <property type="entry name" value="Oxid_FAD_bind_N"/>
</dbReference>
<evidence type="ECO:0000313" key="6">
    <source>
        <dbReference type="EMBL" id="PLB48987.1"/>
    </source>
</evidence>
<evidence type="ECO:0000256" key="1">
    <source>
        <dbReference type="ARBA" id="ARBA00005466"/>
    </source>
</evidence>
<dbReference type="Pfam" id="PF01565">
    <property type="entry name" value="FAD_binding_4"/>
    <property type="match status" value="1"/>
</dbReference>
<dbReference type="PANTHER" id="PTHR42973:SF7">
    <property type="entry name" value="FAD-BINDING PCMH-TYPE DOMAIN-CONTAINING PROTEIN"/>
    <property type="match status" value="1"/>
</dbReference>
<evidence type="ECO:0000256" key="4">
    <source>
        <dbReference type="ARBA" id="ARBA00023002"/>
    </source>
</evidence>
<dbReference type="EMBL" id="MSFO01000004">
    <property type="protein sequence ID" value="PLB48987.1"/>
    <property type="molecule type" value="Genomic_DNA"/>
</dbReference>
<keyword evidence="2" id="KW-0285">Flavoprotein</keyword>
<dbReference type="AlphaFoldDB" id="A0A2I2G7X7"/>
<gene>
    <name evidence="6" type="ORF">P170DRAFT_358566</name>
</gene>
<comment type="caution">
    <text evidence="6">The sequence shown here is derived from an EMBL/GenBank/DDBJ whole genome shotgun (WGS) entry which is preliminary data.</text>
</comment>
<dbReference type="STRING" id="1392250.A0A2I2G7X7"/>
<keyword evidence="7" id="KW-1185">Reference proteome</keyword>
<dbReference type="InterPro" id="IPR050416">
    <property type="entry name" value="FAD-linked_Oxidoreductase"/>
</dbReference>
<dbReference type="RefSeq" id="XP_024704289.1">
    <property type="nucleotide sequence ID" value="XM_024844303.1"/>
</dbReference>
<evidence type="ECO:0000256" key="2">
    <source>
        <dbReference type="ARBA" id="ARBA00022630"/>
    </source>
</evidence>
<feature type="domain" description="FAD-binding PCMH-type" evidence="5">
    <location>
        <begin position="37"/>
        <end position="211"/>
    </location>
</feature>
<reference evidence="6 7" key="1">
    <citation type="submission" date="2016-12" db="EMBL/GenBank/DDBJ databases">
        <title>The genomes of Aspergillus section Nigri reveals drivers in fungal speciation.</title>
        <authorList>
            <consortium name="DOE Joint Genome Institute"/>
            <person name="Vesth T.C."/>
            <person name="Nybo J."/>
            <person name="Theobald S."/>
            <person name="Brandl J."/>
            <person name="Frisvad J.C."/>
            <person name="Nielsen K.F."/>
            <person name="Lyhne E.K."/>
            <person name="Kogle M.E."/>
            <person name="Kuo A."/>
            <person name="Riley R."/>
            <person name="Clum A."/>
            <person name="Nolan M."/>
            <person name="Lipzen A."/>
            <person name="Salamov A."/>
            <person name="Henrissat B."/>
            <person name="Wiebenga A."/>
            <person name="De Vries R.P."/>
            <person name="Grigoriev I.V."/>
            <person name="Mortensen U.H."/>
            <person name="Andersen M.R."/>
            <person name="Baker S.E."/>
        </authorList>
    </citation>
    <scope>NUCLEOTIDE SEQUENCE [LARGE SCALE GENOMIC DNA]</scope>
    <source>
        <strain evidence="6 7">IBT 23096</strain>
    </source>
</reference>
<protein>
    <submittedName>
        <fullName evidence="6">FAD binding domain protein</fullName>
    </submittedName>
</protein>
<evidence type="ECO:0000256" key="3">
    <source>
        <dbReference type="ARBA" id="ARBA00022827"/>
    </source>
</evidence>
<dbReference type="PROSITE" id="PS51387">
    <property type="entry name" value="FAD_PCMH"/>
    <property type="match status" value="1"/>
</dbReference>
<dbReference type="GeneID" id="36552003"/>
<dbReference type="InterPro" id="IPR036318">
    <property type="entry name" value="FAD-bd_PCMH-like_sf"/>
</dbReference>
<dbReference type="SUPFAM" id="SSF56176">
    <property type="entry name" value="FAD-binding/transporter-associated domain-like"/>
    <property type="match status" value="1"/>
</dbReference>
<proteinExistence type="inferred from homology"/>
<dbReference type="VEuPathDB" id="FungiDB:P170DRAFT_358566"/>
<dbReference type="GO" id="GO:0016491">
    <property type="term" value="F:oxidoreductase activity"/>
    <property type="evidence" value="ECO:0007669"/>
    <property type="project" value="UniProtKB-KW"/>
</dbReference>
<dbReference type="Gene3D" id="3.30.43.10">
    <property type="entry name" value="Uridine Diphospho-n-acetylenolpyruvylglucosamine Reductase, domain 2"/>
    <property type="match status" value="1"/>
</dbReference>
<accession>A0A2I2G7X7</accession>
<evidence type="ECO:0000259" key="5">
    <source>
        <dbReference type="PROSITE" id="PS51387"/>
    </source>
</evidence>
<name>A0A2I2G7X7_9EURO</name>
<dbReference type="Gene3D" id="3.30.465.10">
    <property type="match status" value="1"/>
</dbReference>
<dbReference type="InterPro" id="IPR016166">
    <property type="entry name" value="FAD-bd_PCMH"/>
</dbReference>
<comment type="similarity">
    <text evidence="1">Belongs to the oxygen-dependent FAD-linked oxidoreductase family.</text>
</comment>
<dbReference type="PANTHER" id="PTHR42973">
    <property type="entry name" value="BINDING OXIDOREDUCTASE, PUTATIVE (AFU_ORTHOLOGUE AFUA_1G17690)-RELATED"/>
    <property type="match status" value="1"/>
</dbReference>
<dbReference type="InterPro" id="IPR016167">
    <property type="entry name" value="FAD-bd_PCMH_sub1"/>
</dbReference>
<dbReference type="OrthoDB" id="415825at2759"/>
<sequence>MTRNIKAELNARLSASNVIVAGDDAWEDTLERWTKYRFQVPAAVIQPTNEDDVIEAVSYAVQNNRPFVVRGGGHSNGFSTISSPGVVIDLSRMRNVRVDVDNLLVTAQGGATMGDGIQVAGKAGLAIATGTCNEVGLVGATLGGGIGRFLGLWGYAIDTVVSMRVVVVDQSGTARAVEASREINPDLFWGLRGSGHLFGVVVEATFRAQPWHHDTWHSCLVFSPADAGMAAEAMDRIHYSGGMQGRFVFCAPNKQPVVLLQLWYVGSPDEAASKFDSLLSLPSMKEHPMNFVGHLIPYLNLNDSSDRVCGYAGRKNLAAFGMKSMSAEACDAALKVYMDFIHEHPEAAQTHILTEFYSMDVAKELDPYGQETSMSRDARQDVKYWVMPLAWYENASLDEDCARLNRDIREAFLREPDGKRANCVAYVNMPFEDDTARSVFGKREREGKLRELKTKWDPLGVIHGLIKFSE</sequence>
<keyword evidence="3" id="KW-0274">FAD</keyword>